<evidence type="ECO:0008006" key="3">
    <source>
        <dbReference type="Google" id="ProtNLM"/>
    </source>
</evidence>
<evidence type="ECO:0000313" key="1">
    <source>
        <dbReference type="EMBL" id="SEL45472.1"/>
    </source>
</evidence>
<protein>
    <recommendedName>
        <fullName evidence="3">MYND finger</fullName>
    </recommendedName>
</protein>
<keyword evidence="2" id="KW-1185">Reference proteome</keyword>
<name>A0A1H7QBY2_9GAMM</name>
<dbReference type="AlphaFoldDB" id="A0A1H7QBY2"/>
<reference evidence="1 2" key="1">
    <citation type="submission" date="2016-10" db="EMBL/GenBank/DDBJ databases">
        <authorList>
            <person name="de Groot N.N."/>
        </authorList>
    </citation>
    <scope>NUCLEOTIDE SEQUENCE [LARGE SCALE GENOMIC DNA]</scope>
    <source>
        <strain evidence="1 2">JCM 19513</strain>
    </source>
</reference>
<organism evidence="1 2">
    <name type="scientific">Atopomonas hussainii</name>
    <dbReference type="NCBI Taxonomy" id="1429083"/>
    <lineage>
        <taxon>Bacteria</taxon>
        <taxon>Pseudomonadati</taxon>
        <taxon>Pseudomonadota</taxon>
        <taxon>Gammaproteobacteria</taxon>
        <taxon>Pseudomonadales</taxon>
        <taxon>Pseudomonadaceae</taxon>
        <taxon>Atopomonas</taxon>
    </lineage>
</organism>
<gene>
    <name evidence="1" type="ORF">SAMN05216214_112102</name>
</gene>
<dbReference type="RefSeq" id="WP_074869189.1">
    <property type="nucleotide sequence ID" value="NZ_FOAS01000012.1"/>
</dbReference>
<dbReference type="NCBIfam" id="NF041023">
    <property type="entry name" value="PP0621_fam"/>
    <property type="match status" value="1"/>
</dbReference>
<dbReference type="InterPro" id="IPR049708">
    <property type="entry name" value="PP0621-like"/>
</dbReference>
<accession>A0A1H7QBY2</accession>
<dbReference type="Proteomes" id="UP000185766">
    <property type="component" value="Unassembled WGS sequence"/>
</dbReference>
<proteinExistence type="predicted"/>
<sequence length="77" mass="8779">MGLFRLLLLGAVIAAVLLLWRRFKNRNTTAQQQPTADEPMVRCQHCRVHLPKAKAIETSQGWFCSQQHAEAGPREPR</sequence>
<evidence type="ECO:0000313" key="2">
    <source>
        <dbReference type="Proteomes" id="UP000185766"/>
    </source>
</evidence>
<dbReference type="STRING" id="1429083.GCA_001885685_00322"/>
<dbReference type="EMBL" id="FOAS01000012">
    <property type="protein sequence ID" value="SEL45472.1"/>
    <property type="molecule type" value="Genomic_DNA"/>
</dbReference>